<keyword evidence="1" id="KW-1133">Transmembrane helix</keyword>
<keyword evidence="1" id="KW-0472">Membrane</keyword>
<feature type="transmembrane region" description="Helical" evidence="1">
    <location>
        <begin position="46"/>
        <end position="66"/>
    </location>
</feature>
<organism evidence="2 3">
    <name type="scientific">Mycoplasmopsis anatis</name>
    <dbReference type="NCBI Taxonomy" id="171279"/>
    <lineage>
        <taxon>Bacteria</taxon>
        <taxon>Bacillati</taxon>
        <taxon>Mycoplasmatota</taxon>
        <taxon>Mycoplasmoidales</taxon>
        <taxon>Metamycoplasmataceae</taxon>
        <taxon>Mycoplasmopsis</taxon>
    </lineage>
</organism>
<feature type="transmembrane region" description="Helical" evidence="1">
    <location>
        <begin position="21"/>
        <end position="40"/>
    </location>
</feature>
<proteinExistence type="predicted"/>
<sequence length="107" mass="12378">MKNFFNDLIKELKVKRPANGLIFGLLTLFLGWTGINWWYIKKNNLFYASIAITIIAIIIPTIFIFVPILSMILSIIPTVWSLANFIYGIIVIIKSFENKNNNYEVHV</sequence>
<evidence type="ECO:0000313" key="2">
    <source>
        <dbReference type="EMBL" id="MBW0602995.1"/>
    </source>
</evidence>
<accession>A0A9Q3L8M4</accession>
<dbReference type="AlphaFoldDB" id="A0A9Q3L8M4"/>
<dbReference type="GeneID" id="65654139"/>
<name>A0A9Q3L8M4_9BACT</name>
<dbReference type="Proteomes" id="UP000746160">
    <property type="component" value="Unassembled WGS sequence"/>
</dbReference>
<reference evidence="2" key="1">
    <citation type="journal article" date="2021" name="Genes Genomics">
        <title>Comparative genomic analysis of Mycoplasma anatis strains.</title>
        <authorList>
            <person name="Zhou Q."/>
            <person name="Mai K."/>
            <person name="Yang D."/>
            <person name="Liu J."/>
            <person name="Yan Z."/>
            <person name="Luo C."/>
            <person name="Tan Y."/>
            <person name="Cao S."/>
            <person name="Zhou Q."/>
            <person name="Chen L."/>
            <person name="Chen F."/>
        </authorList>
    </citation>
    <scope>NUCLEOTIDE SEQUENCE</scope>
    <source>
        <strain evidence="2">DP07</strain>
    </source>
</reference>
<dbReference type="EMBL" id="JABZFG010000017">
    <property type="protein sequence ID" value="MBW0602995.1"/>
    <property type="molecule type" value="Genomic_DNA"/>
</dbReference>
<feature type="transmembrane region" description="Helical" evidence="1">
    <location>
        <begin position="73"/>
        <end position="93"/>
    </location>
</feature>
<dbReference type="KEGG" id="mani:DP067_03890"/>
<gene>
    <name evidence="2" type="ORF">MADP07_00738</name>
</gene>
<keyword evidence="1" id="KW-0812">Transmembrane</keyword>
<comment type="caution">
    <text evidence="2">The sequence shown here is derived from an EMBL/GenBank/DDBJ whole genome shotgun (WGS) entry which is preliminary data.</text>
</comment>
<dbReference type="OrthoDB" id="401126at2"/>
<evidence type="ECO:0000256" key="1">
    <source>
        <dbReference type="SAM" id="Phobius"/>
    </source>
</evidence>
<protein>
    <submittedName>
        <fullName evidence="2">Uncharacterized protein</fullName>
    </submittedName>
</protein>
<evidence type="ECO:0000313" key="3">
    <source>
        <dbReference type="Proteomes" id="UP000746160"/>
    </source>
</evidence>
<dbReference type="RefSeq" id="WP_112579248.1">
    <property type="nucleotide sequence ID" value="NZ_CP030141.1"/>
</dbReference>